<organism evidence="1 2">
    <name type="scientific">Haematococcus lacustris</name>
    <name type="common">Green alga</name>
    <name type="synonym">Haematococcus pluvialis</name>
    <dbReference type="NCBI Taxonomy" id="44745"/>
    <lineage>
        <taxon>Eukaryota</taxon>
        <taxon>Viridiplantae</taxon>
        <taxon>Chlorophyta</taxon>
        <taxon>core chlorophytes</taxon>
        <taxon>Chlorophyceae</taxon>
        <taxon>CS clade</taxon>
        <taxon>Chlamydomonadales</taxon>
        <taxon>Haematococcaceae</taxon>
        <taxon>Haematococcus</taxon>
    </lineage>
</organism>
<dbReference type="InterPro" id="IPR044705">
    <property type="entry name" value="CCB4"/>
</dbReference>
<dbReference type="Pfam" id="PF11152">
    <property type="entry name" value="CCB2_CCB4"/>
    <property type="match status" value="1"/>
</dbReference>
<protein>
    <recommendedName>
        <fullName evidence="3">EF-hand domain-containing protein</fullName>
    </recommendedName>
</protein>
<proteinExistence type="predicted"/>
<dbReference type="GO" id="GO:0010190">
    <property type="term" value="P:cytochrome b6f complex assembly"/>
    <property type="evidence" value="ECO:0007669"/>
    <property type="project" value="TreeGrafter"/>
</dbReference>
<dbReference type="Gene3D" id="1.10.238.10">
    <property type="entry name" value="EF-hand"/>
    <property type="match status" value="1"/>
</dbReference>
<sequence length="225" mass="24492">MAQEFAAALWARRRYSTSGDPLHHLFKHHWTMSPMAHAKEYDADNDGKLKADEIAAAFASHSVSISAEQVKALIATYVIDSETCDTDPDSAPATDTISAQMWPEWIHSLAISELHSRGGLQWLSLKPKVVPSVTLEGDEVNWVDREVRLPAAAVEELQWTWSALRACTRCKSLVVLLDGRTIFCAGLLKPGAWLASVADKLEVSLEGVKPVKTGVGFGASGKVQA</sequence>
<evidence type="ECO:0000313" key="1">
    <source>
        <dbReference type="EMBL" id="GFH20716.1"/>
    </source>
</evidence>
<evidence type="ECO:0008006" key="3">
    <source>
        <dbReference type="Google" id="ProtNLM"/>
    </source>
</evidence>
<keyword evidence="2" id="KW-1185">Reference proteome</keyword>
<reference evidence="1 2" key="1">
    <citation type="submission" date="2020-02" db="EMBL/GenBank/DDBJ databases">
        <title>Draft genome sequence of Haematococcus lacustris strain NIES-144.</title>
        <authorList>
            <person name="Morimoto D."/>
            <person name="Nakagawa S."/>
            <person name="Yoshida T."/>
            <person name="Sawayama S."/>
        </authorList>
    </citation>
    <scope>NUCLEOTIDE SEQUENCE [LARGE SCALE GENOMIC DNA]</scope>
    <source>
        <strain evidence="1 2">NIES-144</strain>
    </source>
</reference>
<dbReference type="InterPro" id="IPR021325">
    <property type="entry name" value="CCB2/CCB4"/>
</dbReference>
<dbReference type="GO" id="GO:0009507">
    <property type="term" value="C:chloroplast"/>
    <property type="evidence" value="ECO:0007669"/>
    <property type="project" value="TreeGrafter"/>
</dbReference>
<accession>A0A699ZP80</accession>
<dbReference type="SUPFAM" id="SSF47473">
    <property type="entry name" value="EF-hand"/>
    <property type="match status" value="1"/>
</dbReference>
<dbReference type="EMBL" id="BLLF01001685">
    <property type="protein sequence ID" value="GFH20716.1"/>
    <property type="molecule type" value="Genomic_DNA"/>
</dbReference>
<comment type="caution">
    <text evidence="1">The sequence shown here is derived from an EMBL/GenBank/DDBJ whole genome shotgun (WGS) entry which is preliminary data.</text>
</comment>
<dbReference type="Proteomes" id="UP000485058">
    <property type="component" value="Unassembled WGS sequence"/>
</dbReference>
<evidence type="ECO:0000313" key="2">
    <source>
        <dbReference type="Proteomes" id="UP000485058"/>
    </source>
</evidence>
<dbReference type="PANTHER" id="PTHR34943:SF2">
    <property type="entry name" value="PROTEIN COFACTOR ASSEMBLY OF COMPLEX C SUBUNIT B CCB4, CHLOROPLASTIC"/>
    <property type="match status" value="1"/>
</dbReference>
<dbReference type="InterPro" id="IPR011992">
    <property type="entry name" value="EF-hand-dom_pair"/>
</dbReference>
<dbReference type="AlphaFoldDB" id="A0A699ZP80"/>
<name>A0A699ZP80_HAELA</name>
<dbReference type="PANTHER" id="PTHR34943">
    <property type="match status" value="1"/>
</dbReference>
<gene>
    <name evidence="1" type="ORF">HaLaN_17883</name>
</gene>